<accession>A0ABZ2Q5X2</accession>
<sequence>MKKLILFIAFALIFTIFSCTPDEYETQPVKKIEKVKKPLQAGDPNPDGPGDKGSTPPPIKP</sequence>
<dbReference type="Proteomes" id="UP001447857">
    <property type="component" value="Chromosome"/>
</dbReference>
<evidence type="ECO:0000313" key="3">
    <source>
        <dbReference type="EMBL" id="WXK49818.1"/>
    </source>
</evidence>
<feature type="signal peptide" evidence="2">
    <location>
        <begin position="1"/>
        <end position="21"/>
    </location>
</feature>
<keyword evidence="4" id="KW-1185">Reference proteome</keyword>
<evidence type="ECO:0000256" key="1">
    <source>
        <dbReference type="SAM" id="MobiDB-lite"/>
    </source>
</evidence>
<reference evidence="3 4" key="1">
    <citation type="submission" date="2024-02" db="EMBL/GenBank/DDBJ databases">
        <title>complete genome of Flavobacterium ginsenosidimutans Str. YTB16.</title>
        <authorList>
            <person name="Wang Q."/>
        </authorList>
    </citation>
    <scope>NUCLEOTIDE SEQUENCE [LARGE SCALE GENOMIC DNA]</scope>
    <source>
        <strain evidence="3 4">YTB16</strain>
    </source>
</reference>
<evidence type="ECO:0008006" key="5">
    <source>
        <dbReference type="Google" id="ProtNLM"/>
    </source>
</evidence>
<dbReference type="RefSeq" id="WP_111288852.1">
    <property type="nucleotide sequence ID" value="NZ_CP147988.1"/>
</dbReference>
<gene>
    <name evidence="3" type="ORF">V6624_22625</name>
</gene>
<keyword evidence="2" id="KW-0732">Signal</keyword>
<evidence type="ECO:0000256" key="2">
    <source>
        <dbReference type="SAM" id="SignalP"/>
    </source>
</evidence>
<dbReference type="EMBL" id="CP147988">
    <property type="protein sequence ID" value="WXK49818.1"/>
    <property type="molecule type" value="Genomic_DNA"/>
</dbReference>
<dbReference type="PROSITE" id="PS51257">
    <property type="entry name" value="PROKAR_LIPOPROTEIN"/>
    <property type="match status" value="1"/>
</dbReference>
<organism evidence="3 4">
    <name type="scientific">Flavobacterium ginsenosidimutans</name>
    <dbReference type="NCBI Taxonomy" id="687844"/>
    <lineage>
        <taxon>Bacteria</taxon>
        <taxon>Pseudomonadati</taxon>
        <taxon>Bacteroidota</taxon>
        <taxon>Flavobacteriia</taxon>
        <taxon>Flavobacteriales</taxon>
        <taxon>Flavobacteriaceae</taxon>
        <taxon>Flavobacterium</taxon>
    </lineage>
</organism>
<feature type="chain" id="PRO_5045663849" description="Lipoprotein" evidence="2">
    <location>
        <begin position="22"/>
        <end position="61"/>
    </location>
</feature>
<feature type="region of interest" description="Disordered" evidence="1">
    <location>
        <begin position="34"/>
        <end position="61"/>
    </location>
</feature>
<name>A0ABZ2Q5X2_9FLAO</name>
<evidence type="ECO:0000313" key="4">
    <source>
        <dbReference type="Proteomes" id="UP001447857"/>
    </source>
</evidence>
<protein>
    <recommendedName>
        <fullName evidence="5">Lipoprotein</fullName>
    </recommendedName>
</protein>
<proteinExistence type="predicted"/>